<feature type="domain" description="FAD-binding FR-type" evidence="1">
    <location>
        <begin position="16"/>
        <end position="156"/>
    </location>
</feature>
<dbReference type="SUPFAM" id="SSF63380">
    <property type="entry name" value="Riboflavin synthase domain-like"/>
    <property type="match status" value="1"/>
</dbReference>
<name>A0A4Y3R5R1_STRCI</name>
<accession>A0A4Y3R5R1</accession>
<organism evidence="2 3">
    <name type="scientific">Streptomyces cacaoi</name>
    <dbReference type="NCBI Taxonomy" id="1898"/>
    <lineage>
        <taxon>Bacteria</taxon>
        <taxon>Bacillati</taxon>
        <taxon>Actinomycetota</taxon>
        <taxon>Actinomycetes</taxon>
        <taxon>Kitasatosporales</taxon>
        <taxon>Streptomycetaceae</taxon>
        <taxon>Streptomyces</taxon>
    </lineage>
</organism>
<evidence type="ECO:0000313" key="2">
    <source>
        <dbReference type="EMBL" id="GEB52975.1"/>
    </source>
</evidence>
<dbReference type="RefSeq" id="WP_030876508.1">
    <property type="nucleotide sequence ID" value="NZ_BJMM01000040.1"/>
</dbReference>
<dbReference type="Proteomes" id="UP000319210">
    <property type="component" value="Unassembled WGS sequence"/>
</dbReference>
<dbReference type="OrthoDB" id="3291337at2"/>
<dbReference type="GO" id="GO:0016491">
    <property type="term" value="F:oxidoreductase activity"/>
    <property type="evidence" value="ECO:0007669"/>
    <property type="project" value="InterPro"/>
</dbReference>
<dbReference type="Gene3D" id="3.40.50.80">
    <property type="entry name" value="Nucleotide-binding domain of ferredoxin-NADP reductase (FNR) module"/>
    <property type="match status" value="1"/>
</dbReference>
<dbReference type="InterPro" id="IPR017938">
    <property type="entry name" value="Riboflavin_synthase-like_b-brl"/>
</dbReference>
<dbReference type="InterPro" id="IPR039261">
    <property type="entry name" value="FNR_nucleotide-bd"/>
</dbReference>
<dbReference type="AlphaFoldDB" id="A0A4Y3R5R1"/>
<dbReference type="PANTHER" id="PTHR30157">
    <property type="entry name" value="FERRIC REDUCTASE, NADPH-DEPENDENT"/>
    <property type="match status" value="1"/>
</dbReference>
<dbReference type="InterPro" id="IPR039374">
    <property type="entry name" value="SIP_fam"/>
</dbReference>
<keyword evidence="3" id="KW-1185">Reference proteome</keyword>
<gene>
    <name evidence="2" type="ORF">SCA03_55260</name>
</gene>
<evidence type="ECO:0000259" key="1">
    <source>
        <dbReference type="PROSITE" id="PS51384"/>
    </source>
</evidence>
<dbReference type="Pfam" id="PF04954">
    <property type="entry name" value="SIP"/>
    <property type="match status" value="1"/>
</dbReference>
<dbReference type="InterPro" id="IPR013113">
    <property type="entry name" value="SIP_FAD-bd"/>
</dbReference>
<dbReference type="Gene3D" id="2.40.30.10">
    <property type="entry name" value="Translation factors"/>
    <property type="match status" value="1"/>
</dbReference>
<dbReference type="Pfam" id="PF08021">
    <property type="entry name" value="FAD_binding_9"/>
    <property type="match status" value="1"/>
</dbReference>
<dbReference type="PROSITE" id="PS51384">
    <property type="entry name" value="FAD_FR"/>
    <property type="match status" value="1"/>
</dbReference>
<dbReference type="EMBL" id="BJMM01000040">
    <property type="protein sequence ID" value="GEB52975.1"/>
    <property type="molecule type" value="Genomic_DNA"/>
</dbReference>
<sequence>MSATVSEAPTAPAVPFEFFELHVVRTRELGPTMMRITLGGARLNAFASGGRDQRFKLFLPQPGQDTPVVPAHAGADWFPAWRAMDENVRAIMRSYTVRAFRRGSEYGAQDELDIDFALHGDLGPASRWARRARPGDRVTLLGPVVEDNGGVDFRPPEGTDCVLLAGDETALPAIGAILEWLPTGMPVRVWAEVPHAEDIQDLPTLADAHITWLVRDEAAPGLSRADRAVAAVREADLPSGTPYAWLAGEAGTVKALRRHLVRDRGLDRRAVKFTGYWRLGATEEQLVAEALATTR</sequence>
<reference evidence="2 3" key="1">
    <citation type="submission" date="2019-06" db="EMBL/GenBank/DDBJ databases">
        <title>Whole genome shotgun sequence of Streptomyces cacaoi subsp. cacaoi NBRC 12748.</title>
        <authorList>
            <person name="Hosoyama A."/>
            <person name="Uohara A."/>
            <person name="Ohji S."/>
            <person name="Ichikawa N."/>
        </authorList>
    </citation>
    <scope>NUCLEOTIDE SEQUENCE [LARGE SCALE GENOMIC DNA]</scope>
    <source>
        <strain evidence="2 3">NBRC 12748</strain>
    </source>
</reference>
<dbReference type="CDD" id="cd06193">
    <property type="entry name" value="siderophore_interacting"/>
    <property type="match status" value="1"/>
</dbReference>
<dbReference type="PANTHER" id="PTHR30157:SF0">
    <property type="entry name" value="NADPH-DEPENDENT FERRIC-CHELATE REDUCTASE"/>
    <property type="match status" value="1"/>
</dbReference>
<dbReference type="InterPro" id="IPR007037">
    <property type="entry name" value="SIP_rossman_dom"/>
</dbReference>
<protein>
    <submittedName>
        <fullName evidence="2">Siderophore-interacting protein</fullName>
    </submittedName>
</protein>
<comment type="caution">
    <text evidence="2">The sequence shown here is derived from an EMBL/GenBank/DDBJ whole genome shotgun (WGS) entry which is preliminary data.</text>
</comment>
<evidence type="ECO:0000313" key="3">
    <source>
        <dbReference type="Proteomes" id="UP000319210"/>
    </source>
</evidence>
<proteinExistence type="predicted"/>
<dbReference type="InterPro" id="IPR017927">
    <property type="entry name" value="FAD-bd_FR_type"/>
</dbReference>